<evidence type="ECO:0000313" key="3">
    <source>
        <dbReference type="Proteomes" id="UP000325849"/>
    </source>
</evidence>
<name>A0A5N8VAS4_9ACTN</name>
<feature type="compositionally biased region" description="Basic residues" evidence="1">
    <location>
        <begin position="50"/>
        <end position="61"/>
    </location>
</feature>
<dbReference type="EMBL" id="VJZD01000040">
    <property type="protein sequence ID" value="MPY32119.1"/>
    <property type="molecule type" value="Genomic_DNA"/>
</dbReference>
<gene>
    <name evidence="2" type="ORF">FNH09_12735</name>
</gene>
<dbReference type="Proteomes" id="UP000325849">
    <property type="component" value="Unassembled WGS sequence"/>
</dbReference>
<comment type="caution">
    <text evidence="2">The sequence shown here is derived from an EMBL/GenBank/DDBJ whole genome shotgun (WGS) entry which is preliminary data.</text>
</comment>
<proteinExistence type="predicted"/>
<feature type="region of interest" description="Disordered" evidence="1">
    <location>
        <begin position="36"/>
        <end position="61"/>
    </location>
</feature>
<organism evidence="2 3">
    <name type="scientific">Streptomyces adustus</name>
    <dbReference type="NCBI Taxonomy" id="1609272"/>
    <lineage>
        <taxon>Bacteria</taxon>
        <taxon>Bacillati</taxon>
        <taxon>Actinomycetota</taxon>
        <taxon>Actinomycetes</taxon>
        <taxon>Kitasatosporales</taxon>
        <taxon>Streptomycetaceae</taxon>
        <taxon>Streptomyces</taxon>
    </lineage>
</organism>
<dbReference type="RefSeq" id="WP_152887245.1">
    <property type="nucleotide sequence ID" value="NZ_VJZD01000040.1"/>
</dbReference>
<reference evidence="2 3" key="1">
    <citation type="submission" date="2019-07" db="EMBL/GenBank/DDBJ databases">
        <title>New species of Amycolatopsis and Streptomyces.</title>
        <authorList>
            <person name="Duangmal K."/>
            <person name="Teo W.F.A."/>
            <person name="Lipun K."/>
        </authorList>
    </citation>
    <scope>NUCLEOTIDE SEQUENCE [LARGE SCALE GENOMIC DNA]</scope>
    <source>
        <strain evidence="2 3">NBRC 109810</strain>
    </source>
</reference>
<sequence>MYEYDLQQIRSAELIRRADEERLARAAVRGRRAARREAAQRLPRGESHTHRLRRLRLTRAA</sequence>
<feature type="compositionally biased region" description="Basic and acidic residues" evidence="1">
    <location>
        <begin position="36"/>
        <end position="49"/>
    </location>
</feature>
<evidence type="ECO:0000256" key="1">
    <source>
        <dbReference type="SAM" id="MobiDB-lite"/>
    </source>
</evidence>
<evidence type="ECO:0000313" key="2">
    <source>
        <dbReference type="EMBL" id="MPY32119.1"/>
    </source>
</evidence>
<keyword evidence="3" id="KW-1185">Reference proteome</keyword>
<protein>
    <submittedName>
        <fullName evidence="2">Uncharacterized protein</fullName>
    </submittedName>
</protein>
<dbReference type="AlphaFoldDB" id="A0A5N8VAS4"/>
<accession>A0A5N8VAS4</accession>